<reference evidence="3" key="1">
    <citation type="journal article" date="2012" name="Science">
        <title>The Paleozoic origin of enzymatic lignin decomposition reconstructed from 31 fungal genomes.</title>
        <authorList>
            <person name="Floudas D."/>
            <person name="Binder M."/>
            <person name="Riley R."/>
            <person name="Barry K."/>
            <person name="Blanchette R.A."/>
            <person name="Henrissat B."/>
            <person name="Martinez A.T."/>
            <person name="Otillar R."/>
            <person name="Spatafora J.W."/>
            <person name="Yadav J.S."/>
            <person name="Aerts A."/>
            <person name="Benoit I."/>
            <person name="Boyd A."/>
            <person name="Carlson A."/>
            <person name="Copeland A."/>
            <person name="Coutinho P.M."/>
            <person name="de Vries R.P."/>
            <person name="Ferreira P."/>
            <person name="Findley K."/>
            <person name="Foster B."/>
            <person name="Gaskell J."/>
            <person name="Glotzer D."/>
            <person name="Gorecki P."/>
            <person name="Heitman J."/>
            <person name="Hesse C."/>
            <person name="Hori C."/>
            <person name="Igarashi K."/>
            <person name="Jurgens J.A."/>
            <person name="Kallen N."/>
            <person name="Kersten P."/>
            <person name="Kohler A."/>
            <person name="Kuees U."/>
            <person name="Kumar T.K.A."/>
            <person name="Kuo A."/>
            <person name="LaButti K."/>
            <person name="Larrondo L.F."/>
            <person name="Lindquist E."/>
            <person name="Ling A."/>
            <person name="Lombard V."/>
            <person name="Lucas S."/>
            <person name="Lundell T."/>
            <person name="Martin R."/>
            <person name="McLaughlin D.J."/>
            <person name="Morgenstern I."/>
            <person name="Morin E."/>
            <person name="Murat C."/>
            <person name="Nagy L.G."/>
            <person name="Nolan M."/>
            <person name="Ohm R.A."/>
            <person name="Patyshakuliyeva A."/>
            <person name="Rokas A."/>
            <person name="Ruiz-Duenas F.J."/>
            <person name="Sabat G."/>
            <person name="Salamov A."/>
            <person name="Samejima M."/>
            <person name="Schmutz J."/>
            <person name="Slot J.C."/>
            <person name="St John F."/>
            <person name="Stenlid J."/>
            <person name="Sun H."/>
            <person name="Sun S."/>
            <person name="Syed K."/>
            <person name="Tsang A."/>
            <person name="Wiebenga A."/>
            <person name="Young D."/>
            <person name="Pisabarro A."/>
            <person name="Eastwood D.C."/>
            <person name="Martin F."/>
            <person name="Cullen D."/>
            <person name="Grigoriev I.V."/>
            <person name="Hibbett D.S."/>
        </authorList>
    </citation>
    <scope>NUCLEOTIDE SEQUENCE [LARGE SCALE GENOMIC DNA]</scope>
    <source>
        <strain evidence="3">FP-91666</strain>
    </source>
</reference>
<dbReference type="EMBL" id="JH687407">
    <property type="protein sequence ID" value="EIM79216.1"/>
    <property type="molecule type" value="Genomic_DNA"/>
</dbReference>
<keyword evidence="3" id="KW-1185">Reference proteome</keyword>
<evidence type="ECO:0000313" key="3">
    <source>
        <dbReference type="Proteomes" id="UP000053927"/>
    </source>
</evidence>
<proteinExistence type="predicted"/>
<organism evidence="2 3">
    <name type="scientific">Stereum hirsutum (strain FP-91666)</name>
    <name type="common">White-rot fungus</name>
    <dbReference type="NCBI Taxonomy" id="721885"/>
    <lineage>
        <taxon>Eukaryota</taxon>
        <taxon>Fungi</taxon>
        <taxon>Dikarya</taxon>
        <taxon>Basidiomycota</taxon>
        <taxon>Agaricomycotina</taxon>
        <taxon>Agaricomycetes</taxon>
        <taxon>Russulales</taxon>
        <taxon>Stereaceae</taxon>
        <taxon>Stereum</taxon>
    </lineage>
</organism>
<feature type="region of interest" description="Disordered" evidence="1">
    <location>
        <begin position="1"/>
        <end position="28"/>
    </location>
</feature>
<evidence type="ECO:0000313" key="2">
    <source>
        <dbReference type="EMBL" id="EIM79216.1"/>
    </source>
</evidence>
<dbReference type="KEGG" id="shs:STEHIDRAFT_126579"/>
<name>R7RVP7_STEHR</name>
<dbReference type="GeneID" id="18797791"/>
<evidence type="ECO:0000256" key="1">
    <source>
        <dbReference type="SAM" id="MobiDB-lite"/>
    </source>
</evidence>
<protein>
    <submittedName>
        <fullName evidence="2">Uncharacterized protein</fullName>
    </submittedName>
</protein>
<dbReference type="Proteomes" id="UP000053927">
    <property type="component" value="Unassembled WGS sequence"/>
</dbReference>
<gene>
    <name evidence="2" type="ORF">STEHIDRAFT_126579</name>
</gene>
<dbReference type="RefSeq" id="XP_007311669.1">
    <property type="nucleotide sequence ID" value="XM_007311607.1"/>
</dbReference>
<sequence>MVHAPVSVRPTPHESSYEDVPQSHADSSATRTLQPFACRYGHITTRTIHTLHDVLLIASSLHTFCKFRSAAIVGNCSLSLDKTCSYATL</sequence>
<accession>R7RVP7</accession>
<dbReference type="AlphaFoldDB" id="R7RVP7"/>